<sequence length="227" mass="24403">MGVLREGSWCFCSGGGRSERVKASIFSGKGPAMAWLPGGGTGFLIHRGLLLTTHVSLPSVAAAEAAEIQIHQGRVSARLVPHRSVRSPPLSVWRIGSSRPDSGGSHRITGDLMRDSRRCGRTWFNQADRTRCASIRPNTGASGSIRPTPLRVSGDALRMGLYSPDSQRSRSGASPPRFQMAPKRGSDDIGWQHGIMLENRHNFKCNYCGFTGQGGGVSRLKKHLAGG</sequence>
<dbReference type="AlphaFoldDB" id="A0A843UFQ7"/>
<evidence type="ECO:0000313" key="8">
    <source>
        <dbReference type="Proteomes" id="UP000652761"/>
    </source>
</evidence>
<dbReference type="PANTHER" id="PTHR35729:SF1">
    <property type="entry name" value="T1B9.12 PROTEIN"/>
    <property type="match status" value="1"/>
</dbReference>
<protein>
    <recommendedName>
        <fullName evidence="6">BED-type domain-containing protein</fullName>
    </recommendedName>
</protein>
<keyword evidence="1" id="KW-0479">Metal-binding</keyword>
<reference evidence="7" key="1">
    <citation type="submission" date="2017-07" db="EMBL/GenBank/DDBJ databases">
        <title>Taro Niue Genome Assembly and Annotation.</title>
        <authorList>
            <person name="Atibalentja N."/>
            <person name="Keating K."/>
            <person name="Fields C.J."/>
        </authorList>
    </citation>
    <scope>NUCLEOTIDE SEQUENCE</scope>
    <source>
        <strain evidence="7">Niue_2</strain>
        <tissue evidence="7">Leaf</tissue>
    </source>
</reference>
<organism evidence="7 8">
    <name type="scientific">Colocasia esculenta</name>
    <name type="common">Wild taro</name>
    <name type="synonym">Arum esculentum</name>
    <dbReference type="NCBI Taxonomy" id="4460"/>
    <lineage>
        <taxon>Eukaryota</taxon>
        <taxon>Viridiplantae</taxon>
        <taxon>Streptophyta</taxon>
        <taxon>Embryophyta</taxon>
        <taxon>Tracheophyta</taxon>
        <taxon>Spermatophyta</taxon>
        <taxon>Magnoliopsida</taxon>
        <taxon>Liliopsida</taxon>
        <taxon>Araceae</taxon>
        <taxon>Aroideae</taxon>
        <taxon>Colocasieae</taxon>
        <taxon>Colocasia</taxon>
    </lineage>
</organism>
<evidence type="ECO:0000256" key="3">
    <source>
        <dbReference type="ARBA" id="ARBA00022833"/>
    </source>
</evidence>
<dbReference type="InterPro" id="IPR003656">
    <property type="entry name" value="Znf_BED"/>
</dbReference>
<gene>
    <name evidence="7" type="ORF">Taro_017222</name>
</gene>
<accession>A0A843UFQ7</accession>
<keyword evidence="3" id="KW-0862">Zinc</keyword>
<dbReference type="OrthoDB" id="695134at2759"/>
<evidence type="ECO:0000256" key="5">
    <source>
        <dbReference type="SAM" id="MobiDB-lite"/>
    </source>
</evidence>
<dbReference type="PANTHER" id="PTHR35729">
    <property type="entry name" value="T1B9.12 PROTEIN"/>
    <property type="match status" value="1"/>
</dbReference>
<evidence type="ECO:0000256" key="2">
    <source>
        <dbReference type="ARBA" id="ARBA00022771"/>
    </source>
</evidence>
<dbReference type="EMBL" id="NMUH01000781">
    <property type="protein sequence ID" value="MQL84712.1"/>
    <property type="molecule type" value="Genomic_DNA"/>
</dbReference>
<dbReference type="GO" id="GO:0003677">
    <property type="term" value="F:DNA binding"/>
    <property type="evidence" value="ECO:0007669"/>
    <property type="project" value="InterPro"/>
</dbReference>
<keyword evidence="2 4" id="KW-0863">Zinc-finger</keyword>
<dbReference type="PROSITE" id="PS50808">
    <property type="entry name" value="ZF_BED"/>
    <property type="match status" value="1"/>
</dbReference>
<name>A0A843UFQ7_COLES</name>
<evidence type="ECO:0000256" key="1">
    <source>
        <dbReference type="ARBA" id="ARBA00022723"/>
    </source>
</evidence>
<evidence type="ECO:0000256" key="4">
    <source>
        <dbReference type="PROSITE-ProRule" id="PRU00027"/>
    </source>
</evidence>
<dbReference type="Proteomes" id="UP000652761">
    <property type="component" value="Unassembled WGS sequence"/>
</dbReference>
<feature type="domain" description="BED-type" evidence="6">
    <location>
        <begin position="185"/>
        <end position="227"/>
    </location>
</feature>
<comment type="caution">
    <text evidence="7">The sequence shown here is derived from an EMBL/GenBank/DDBJ whole genome shotgun (WGS) entry which is preliminary data.</text>
</comment>
<evidence type="ECO:0000313" key="7">
    <source>
        <dbReference type="EMBL" id="MQL84712.1"/>
    </source>
</evidence>
<evidence type="ECO:0000259" key="6">
    <source>
        <dbReference type="PROSITE" id="PS50808"/>
    </source>
</evidence>
<dbReference type="GO" id="GO:0008270">
    <property type="term" value="F:zinc ion binding"/>
    <property type="evidence" value="ECO:0007669"/>
    <property type="project" value="UniProtKB-KW"/>
</dbReference>
<proteinExistence type="predicted"/>
<keyword evidence="8" id="KW-1185">Reference proteome</keyword>
<feature type="region of interest" description="Disordered" evidence="5">
    <location>
        <begin position="160"/>
        <end position="186"/>
    </location>
</feature>